<dbReference type="InterPro" id="IPR036936">
    <property type="entry name" value="CRIB_dom_sf"/>
</dbReference>
<reference evidence="12" key="1">
    <citation type="thesis" date="2020" institute="ProQuest LLC" country="789 East Eisenhower Parkway, Ann Arbor, MI, USA">
        <title>Comparative Genomics and Chromosome Evolution.</title>
        <authorList>
            <person name="Mudd A.B."/>
        </authorList>
    </citation>
    <scope>NUCLEOTIDE SEQUENCE</scope>
    <source>
        <strain evidence="12">Female2</strain>
        <tissue evidence="12">Blood</tissue>
    </source>
</reference>
<dbReference type="InterPro" id="IPR000697">
    <property type="entry name" value="WH1/EVH1_dom"/>
</dbReference>
<evidence type="ECO:0000256" key="5">
    <source>
        <dbReference type="ARBA" id="ARBA00022737"/>
    </source>
</evidence>
<evidence type="ECO:0000256" key="1">
    <source>
        <dbReference type="ARBA" id="ARBA00004123"/>
    </source>
</evidence>
<dbReference type="PROSITE" id="PS51082">
    <property type="entry name" value="WH2"/>
    <property type="match status" value="1"/>
</dbReference>
<dbReference type="PANTHER" id="PTHR45691:SF6">
    <property type="entry name" value="PROTEIN DIAPHANOUS"/>
    <property type="match status" value="1"/>
</dbReference>
<dbReference type="GO" id="GO:0030041">
    <property type="term" value="P:actin filament polymerization"/>
    <property type="evidence" value="ECO:0007669"/>
    <property type="project" value="TreeGrafter"/>
</dbReference>
<proteinExistence type="predicted"/>
<dbReference type="Gene3D" id="3.90.810.10">
    <property type="entry name" value="CRIB domain"/>
    <property type="match status" value="2"/>
</dbReference>
<dbReference type="GO" id="GO:0003779">
    <property type="term" value="F:actin binding"/>
    <property type="evidence" value="ECO:0007669"/>
    <property type="project" value="InterPro"/>
</dbReference>
<keyword evidence="3" id="KW-0963">Cytoplasm</keyword>
<dbReference type="SUPFAM" id="SSF47912">
    <property type="entry name" value="Wiscott-Aldrich syndrome protein, WASP, C-terminal domain"/>
    <property type="match status" value="2"/>
</dbReference>
<evidence type="ECO:0000313" key="12">
    <source>
        <dbReference type="EMBL" id="KAG8447316.1"/>
    </source>
</evidence>
<evidence type="ECO:0000313" key="13">
    <source>
        <dbReference type="Proteomes" id="UP000812440"/>
    </source>
</evidence>
<accession>A0A8T2JY97</accession>
<dbReference type="SUPFAM" id="SSF50729">
    <property type="entry name" value="PH domain-like"/>
    <property type="match status" value="1"/>
</dbReference>
<feature type="compositionally biased region" description="Pro residues" evidence="8">
    <location>
        <begin position="274"/>
        <end position="288"/>
    </location>
</feature>
<dbReference type="InterPro" id="IPR011993">
    <property type="entry name" value="PH-like_dom_sf"/>
</dbReference>
<dbReference type="OrthoDB" id="8963340at2759"/>
<feature type="region of interest" description="Disordered" evidence="8">
    <location>
        <begin position="265"/>
        <end position="377"/>
    </location>
</feature>
<keyword evidence="7" id="KW-0539">Nucleus</keyword>
<sequence length="422" mass="45128">MSRSGAKTPARTQENVHSGLLLPQENQKLAQLLGRKCTTLATSVVQLLQAEGGDRWVKRYLGVLCFVKDNPRRSYFFQLFDLRDCQIGLNFADDNEAASFQAVVEEKLKKKHHRQEKRQIVPPPPPASDDRRVSLPLPPPPGPLGNGPPSPQPLSSPQSYNMSTVSIPNPDITSTRYRSMNTPNNKNKKGKKKFSKADIGAPSGFKHVSHVGWDPNSGFDVNQLDPELLNLFSLAGISDAQLADAETSKLIYDFIEQQGGVEAVKQEMRKGDSAPPPPPPSRSVPPAPSQGRGRTCPLPPPPMHGFGAPPPPPSRSTPPPPPPPVSRSGAPPPPPPPPPAPGPSVGAGPMPPPPPSFSGAQNTQAPAPVQGRGALLDQIRQGIQLNKVTDTAEPPLSPQPSTEGLVGALMHVMQKRSKAIHS</sequence>
<keyword evidence="5" id="KW-0677">Repeat</keyword>
<comment type="subcellular location">
    <subcellularLocation>
        <location evidence="2">Cytoplasm</location>
        <location evidence="2">Cytoskeleton</location>
    </subcellularLocation>
    <subcellularLocation>
        <location evidence="1">Nucleus</location>
    </subcellularLocation>
</comment>
<feature type="domain" description="WH1" evidence="10">
    <location>
        <begin position="1"/>
        <end position="111"/>
    </location>
</feature>
<dbReference type="SMART" id="SM00285">
    <property type="entry name" value="PBD"/>
    <property type="match status" value="1"/>
</dbReference>
<dbReference type="SMART" id="SM00246">
    <property type="entry name" value="WH2"/>
    <property type="match status" value="1"/>
</dbReference>
<dbReference type="PANTHER" id="PTHR45691">
    <property type="entry name" value="PROTEIN DIAPHANOUS"/>
    <property type="match status" value="1"/>
</dbReference>
<evidence type="ECO:0000259" key="10">
    <source>
        <dbReference type="PROSITE" id="PS50229"/>
    </source>
</evidence>
<evidence type="ECO:0000259" key="11">
    <source>
        <dbReference type="PROSITE" id="PS51082"/>
    </source>
</evidence>
<dbReference type="Pfam" id="PF00786">
    <property type="entry name" value="PBD"/>
    <property type="match status" value="1"/>
</dbReference>
<dbReference type="Gene3D" id="2.30.29.30">
    <property type="entry name" value="Pleckstrin-homology domain (PH domain)/Phosphotyrosine-binding domain (PTB)"/>
    <property type="match status" value="2"/>
</dbReference>
<dbReference type="CDD" id="cd22075">
    <property type="entry name" value="WH2_hN-WASP_r2_like"/>
    <property type="match status" value="1"/>
</dbReference>
<protein>
    <submittedName>
        <fullName evidence="12">Uncharacterized protein</fullName>
    </submittedName>
</protein>
<dbReference type="Proteomes" id="UP000812440">
    <property type="component" value="Chromosome 8_10"/>
</dbReference>
<comment type="caution">
    <text evidence="12">The sequence shown here is derived from an EMBL/GenBank/DDBJ whole genome shotgun (WGS) entry which is preliminary data.</text>
</comment>
<name>A0A8T2JY97_9PIPI</name>
<feature type="domain" description="WH2" evidence="11">
    <location>
        <begin position="371"/>
        <end position="388"/>
    </location>
</feature>
<feature type="compositionally biased region" description="Pro residues" evidence="8">
    <location>
        <begin position="136"/>
        <end position="154"/>
    </location>
</feature>
<dbReference type="AlphaFoldDB" id="A0A8T2JY97"/>
<dbReference type="EMBL" id="JAACNH010000003">
    <property type="protein sequence ID" value="KAG8447316.1"/>
    <property type="molecule type" value="Genomic_DNA"/>
</dbReference>
<feature type="non-terminal residue" evidence="12">
    <location>
        <position position="422"/>
    </location>
</feature>
<evidence type="ECO:0000256" key="3">
    <source>
        <dbReference type="ARBA" id="ARBA00022490"/>
    </source>
</evidence>
<dbReference type="GO" id="GO:0005634">
    <property type="term" value="C:nucleus"/>
    <property type="evidence" value="ECO:0007669"/>
    <property type="project" value="UniProtKB-SubCell"/>
</dbReference>
<dbReference type="CDD" id="cd00132">
    <property type="entry name" value="CRIB"/>
    <property type="match status" value="1"/>
</dbReference>
<dbReference type="FunFam" id="3.90.810.10:FF:000003">
    <property type="entry name" value="Neural Wiskott-Aldrich syndrome protein-like"/>
    <property type="match status" value="1"/>
</dbReference>
<dbReference type="GO" id="GO:0005884">
    <property type="term" value="C:actin filament"/>
    <property type="evidence" value="ECO:0007669"/>
    <property type="project" value="TreeGrafter"/>
</dbReference>
<evidence type="ECO:0000259" key="9">
    <source>
        <dbReference type="PROSITE" id="PS50108"/>
    </source>
</evidence>
<dbReference type="Pfam" id="PF00568">
    <property type="entry name" value="WH1"/>
    <property type="match status" value="1"/>
</dbReference>
<dbReference type="Pfam" id="PF02205">
    <property type="entry name" value="WH2"/>
    <property type="match status" value="1"/>
</dbReference>
<evidence type="ECO:0000256" key="2">
    <source>
        <dbReference type="ARBA" id="ARBA00004245"/>
    </source>
</evidence>
<dbReference type="PROSITE" id="PS50229">
    <property type="entry name" value="WH1"/>
    <property type="match status" value="1"/>
</dbReference>
<feature type="compositionally biased region" description="Polar residues" evidence="8">
    <location>
        <begin position="160"/>
        <end position="183"/>
    </location>
</feature>
<dbReference type="InterPro" id="IPR011026">
    <property type="entry name" value="WAS_C"/>
</dbReference>
<evidence type="ECO:0000256" key="6">
    <source>
        <dbReference type="ARBA" id="ARBA00023212"/>
    </source>
</evidence>
<organism evidence="12 13">
    <name type="scientific">Hymenochirus boettgeri</name>
    <name type="common">Congo dwarf clawed frog</name>
    <dbReference type="NCBI Taxonomy" id="247094"/>
    <lineage>
        <taxon>Eukaryota</taxon>
        <taxon>Metazoa</taxon>
        <taxon>Chordata</taxon>
        <taxon>Craniata</taxon>
        <taxon>Vertebrata</taxon>
        <taxon>Euteleostomi</taxon>
        <taxon>Amphibia</taxon>
        <taxon>Batrachia</taxon>
        <taxon>Anura</taxon>
        <taxon>Pipoidea</taxon>
        <taxon>Pipidae</taxon>
        <taxon>Pipinae</taxon>
        <taxon>Hymenochirus</taxon>
    </lineage>
</organism>
<dbReference type="InterPro" id="IPR003124">
    <property type="entry name" value="WH2_dom"/>
</dbReference>
<dbReference type="PROSITE" id="PS50108">
    <property type="entry name" value="CRIB"/>
    <property type="match status" value="1"/>
</dbReference>
<feature type="region of interest" description="Disordered" evidence="8">
    <location>
        <begin position="108"/>
        <end position="199"/>
    </location>
</feature>
<evidence type="ECO:0000256" key="4">
    <source>
        <dbReference type="ARBA" id="ARBA00022553"/>
    </source>
</evidence>
<keyword evidence="4" id="KW-0597">Phosphoprotein</keyword>
<gene>
    <name evidence="12" type="ORF">GDO86_014688</name>
</gene>
<dbReference type="InterPro" id="IPR051412">
    <property type="entry name" value="Formin_Homology_Diaphanous_sf"/>
</dbReference>
<evidence type="ECO:0000256" key="7">
    <source>
        <dbReference type="ARBA" id="ARBA00023242"/>
    </source>
</evidence>
<dbReference type="InterPro" id="IPR000095">
    <property type="entry name" value="CRIB_dom"/>
</dbReference>
<feature type="compositionally biased region" description="Pro residues" evidence="8">
    <location>
        <begin position="297"/>
        <end position="342"/>
    </location>
</feature>
<keyword evidence="6" id="KW-0206">Cytoskeleton</keyword>
<dbReference type="SMART" id="SM00461">
    <property type="entry name" value="WH1"/>
    <property type="match status" value="1"/>
</dbReference>
<evidence type="ECO:0000256" key="8">
    <source>
        <dbReference type="SAM" id="MobiDB-lite"/>
    </source>
</evidence>
<keyword evidence="13" id="KW-1185">Reference proteome</keyword>
<feature type="domain" description="CRIB" evidence="9">
    <location>
        <begin position="199"/>
        <end position="212"/>
    </location>
</feature>